<evidence type="ECO:0000256" key="4">
    <source>
        <dbReference type="ARBA" id="ARBA00023002"/>
    </source>
</evidence>
<keyword evidence="2" id="KW-0479">Metal-binding</keyword>
<dbReference type="PANTHER" id="PTHR13096">
    <property type="entry name" value="MINA53 MYC INDUCED NUCLEAR ANTIGEN"/>
    <property type="match status" value="1"/>
</dbReference>
<evidence type="ECO:0000313" key="7">
    <source>
        <dbReference type="EMBL" id="MBV7258466.1"/>
    </source>
</evidence>
<evidence type="ECO:0000313" key="8">
    <source>
        <dbReference type="Proteomes" id="UP001138681"/>
    </source>
</evidence>
<accession>A0A9X1F193</accession>
<evidence type="ECO:0000256" key="5">
    <source>
        <dbReference type="ARBA" id="ARBA00023004"/>
    </source>
</evidence>
<dbReference type="EMBL" id="JAGSPC010000001">
    <property type="protein sequence ID" value="MBV7258466.1"/>
    <property type="molecule type" value="Genomic_DNA"/>
</dbReference>
<dbReference type="PROSITE" id="PS51184">
    <property type="entry name" value="JMJC"/>
    <property type="match status" value="1"/>
</dbReference>
<dbReference type="GO" id="GO:0016706">
    <property type="term" value="F:2-oxoglutarate-dependent dioxygenase activity"/>
    <property type="evidence" value="ECO:0007669"/>
    <property type="project" value="TreeGrafter"/>
</dbReference>
<dbReference type="GO" id="GO:0046872">
    <property type="term" value="F:metal ion binding"/>
    <property type="evidence" value="ECO:0007669"/>
    <property type="project" value="UniProtKB-KW"/>
</dbReference>
<comment type="cofactor">
    <cofactor evidence="1">
        <name>Fe(2+)</name>
        <dbReference type="ChEBI" id="CHEBI:29033"/>
    </cofactor>
</comment>
<keyword evidence="4" id="KW-0560">Oxidoreductase</keyword>
<sequence>MHLRNFDTEKFLREYWQKKPLLIRSPWTSWSNPVDPDELAGLACDPHVESRLITQSSTDWELENGPLAEDRFERQGKDPWTLLVQAVDHHVPSAASLLDSFRFVPNWRVDDVMVSYAVDGGGVGAHFDHYDVFLVQGLGRRCWELGGLCDEYSKLLPHSNLLLLADFQPTDEWVLEEGDILYVPPRFAHRGTAVGDDCMTYSIGFRAPSRAELIENWADDLADSLPDQDRYTDPGLAQQANPGEIGVEAIAQLHSMITDTILERNNFAQWFGRYNSSPKNPDIDWRPETPVDVDDIRQNLAEGAALMRNPASRFSFIRETPSSILLFVDGQCFSCNGEEAVFAERICAEVRLSVDSDGSLPLLEMIRDLFNQGSIAFEL</sequence>
<dbReference type="InterPro" id="IPR046799">
    <property type="entry name" value="ROXA-like_wH"/>
</dbReference>
<dbReference type="Proteomes" id="UP001138681">
    <property type="component" value="Unassembled WGS sequence"/>
</dbReference>
<protein>
    <submittedName>
        <fullName evidence="7">Cupin domain-containing protein</fullName>
    </submittedName>
</protein>
<evidence type="ECO:0000259" key="6">
    <source>
        <dbReference type="PROSITE" id="PS51184"/>
    </source>
</evidence>
<gene>
    <name evidence="7" type="ORF">KCG46_02615</name>
</gene>
<evidence type="ECO:0000256" key="3">
    <source>
        <dbReference type="ARBA" id="ARBA00022964"/>
    </source>
</evidence>
<dbReference type="InterPro" id="IPR003347">
    <property type="entry name" value="JmjC_dom"/>
</dbReference>
<evidence type="ECO:0000256" key="2">
    <source>
        <dbReference type="ARBA" id="ARBA00022723"/>
    </source>
</evidence>
<keyword evidence="5" id="KW-0408">Iron</keyword>
<organism evidence="7 8">
    <name type="scientific">Erythrobacter crassostreae</name>
    <dbReference type="NCBI Taxonomy" id="2828328"/>
    <lineage>
        <taxon>Bacteria</taxon>
        <taxon>Pseudomonadati</taxon>
        <taxon>Pseudomonadota</taxon>
        <taxon>Alphaproteobacteria</taxon>
        <taxon>Sphingomonadales</taxon>
        <taxon>Erythrobacteraceae</taxon>
        <taxon>Erythrobacter/Porphyrobacter group</taxon>
        <taxon>Erythrobacter</taxon>
    </lineage>
</organism>
<dbReference type="RefSeq" id="WP_218403784.1">
    <property type="nucleotide sequence ID" value="NZ_JAGSPC010000001.1"/>
</dbReference>
<name>A0A9X1F193_9SPHN</name>
<keyword evidence="3" id="KW-0223">Dioxygenase</keyword>
<dbReference type="PANTHER" id="PTHR13096:SF8">
    <property type="entry name" value="RIBOSOMAL OXYGENASE 1"/>
    <property type="match status" value="1"/>
</dbReference>
<comment type="caution">
    <text evidence="7">The sequence shown here is derived from an EMBL/GenBank/DDBJ whole genome shotgun (WGS) entry which is preliminary data.</text>
</comment>
<evidence type="ECO:0000256" key="1">
    <source>
        <dbReference type="ARBA" id="ARBA00001954"/>
    </source>
</evidence>
<reference evidence="7" key="1">
    <citation type="submission" date="2021-04" db="EMBL/GenBank/DDBJ databases">
        <authorList>
            <person name="Pira H."/>
            <person name="Risdian C."/>
            <person name="Wink J."/>
        </authorList>
    </citation>
    <scope>NUCLEOTIDE SEQUENCE</scope>
    <source>
        <strain evidence="7">WH158</strain>
    </source>
</reference>
<dbReference type="InterPro" id="IPR039994">
    <property type="entry name" value="NO66-like"/>
</dbReference>
<keyword evidence="8" id="KW-1185">Reference proteome</keyword>
<dbReference type="AlphaFoldDB" id="A0A9X1F193"/>
<dbReference type="SMART" id="SM00558">
    <property type="entry name" value="JmjC"/>
    <property type="match status" value="1"/>
</dbReference>
<dbReference type="Pfam" id="PF08007">
    <property type="entry name" value="JmjC_2"/>
    <property type="match status" value="1"/>
</dbReference>
<feature type="domain" description="JmjC" evidence="6">
    <location>
        <begin position="93"/>
        <end position="222"/>
    </location>
</feature>
<dbReference type="Pfam" id="PF20514">
    <property type="entry name" value="WHD_ROXA"/>
    <property type="match status" value="1"/>
</dbReference>
<proteinExistence type="predicted"/>